<dbReference type="AlphaFoldDB" id="A0A9N8EUG1"/>
<keyword evidence="2" id="KW-0732">Signal</keyword>
<feature type="compositionally biased region" description="Basic and acidic residues" evidence="1">
    <location>
        <begin position="84"/>
        <end position="93"/>
    </location>
</feature>
<name>A0A9N8EUG1_9STRA</name>
<reference evidence="3" key="1">
    <citation type="submission" date="2020-06" db="EMBL/GenBank/DDBJ databases">
        <authorList>
            <consortium name="Plant Systems Biology data submission"/>
        </authorList>
    </citation>
    <scope>NUCLEOTIDE SEQUENCE</scope>
    <source>
        <strain evidence="3">D6</strain>
    </source>
</reference>
<dbReference type="PANTHER" id="PTHR47580">
    <property type="entry name" value="PHOSPHOGLYCERATE MUTASE FAMILY PROTEIN"/>
    <property type="match status" value="1"/>
</dbReference>
<dbReference type="OrthoDB" id="4531at2759"/>
<accession>A0A9N8EUG1</accession>
<dbReference type="PANTHER" id="PTHR47580:SF1">
    <property type="entry name" value="PHOSPHOGLYCERATE MUTASE FAMILY PROTEIN"/>
    <property type="match status" value="1"/>
</dbReference>
<sequence>MMSYQRTSPPHTPLTRLFLLGLFLSAATIVIDQPVTPVASALQVHHHPLTAPRTTATTRARNRLYSRRSGSLLLASANDNGDTTNEHPSHDDSSLSSSTGRRGFLATTSAALLTGLSVNVQPAHAGLMQFPCIRPLKNRYHFMRAGPSELEVNGVYSTNSLFITNRDNALADTPAARRIVLDACEVIKASPNFPTVAYHSLAANGMDTADMMATELRISRDRLLPEFTYLDQRGIGLWDSGAMDTVKPAIVALDYMEAGKEGQGGRPPANEDGTANEALGDQFVRLRQFLSLQESRTSGENILIIFPDGTGPALLSAMIAGIPLNECHCLDYAPGEVRLEINRDTVLEQYAQRKDDPKYLAMIEDGKVQLAKLRQGQVANVKEELQEEQRREIDNAFAEQRKAQREKEQISEAKREQEKLERDAKEQMRRQEEKTKTLAREQAARERKEQAEAAERAKREQMAAAAAAKQEAAAAAYAAKKSGAVADSDSDNGGLVLGAAGIVGLAGAAFVAIGGGDDTAAVPAPKDPEPSPSSSASAVAEEAVAEIVVNNNNATTTLTPEQQEVDVVDEVEAIAELDEKIVLGDNGTLSVTLPPELMEELVTELNGRGVMNDTEAVVMESDGGEDVTANGEGQDEPEQQEGTPTTTIDEELTKLEAGREAMDVTLEAVNSADVDEGDKDGEAMFDSALQQEPKTVGDELNRLTAGQQAMNGYLDMDDGASDWLQVLAEIRDAPDEEADRVNGEGWEDSSYETVPFEFPKD</sequence>
<gene>
    <name evidence="3" type="ORF">SEMRO_2216_G319430.1</name>
</gene>
<feature type="signal peptide" evidence="2">
    <location>
        <begin position="1"/>
        <end position="28"/>
    </location>
</feature>
<proteinExistence type="predicted"/>
<feature type="chain" id="PRO_5040140230" evidence="2">
    <location>
        <begin position="29"/>
        <end position="761"/>
    </location>
</feature>
<keyword evidence="4" id="KW-1185">Reference proteome</keyword>
<comment type="caution">
    <text evidence="3">The sequence shown here is derived from an EMBL/GenBank/DDBJ whole genome shotgun (WGS) entry which is preliminary data.</text>
</comment>
<protein>
    <submittedName>
        <fullName evidence="3">Pfam:PGAM</fullName>
    </submittedName>
</protein>
<feature type="region of interest" description="Disordered" evidence="1">
    <location>
        <begin position="75"/>
        <end position="100"/>
    </location>
</feature>
<evidence type="ECO:0000256" key="2">
    <source>
        <dbReference type="SAM" id="SignalP"/>
    </source>
</evidence>
<feature type="region of interest" description="Disordered" evidence="1">
    <location>
        <begin position="735"/>
        <end position="761"/>
    </location>
</feature>
<dbReference type="EMBL" id="CAICTM010002214">
    <property type="protein sequence ID" value="CAB9528397.1"/>
    <property type="molecule type" value="Genomic_DNA"/>
</dbReference>
<evidence type="ECO:0000313" key="4">
    <source>
        <dbReference type="Proteomes" id="UP001153069"/>
    </source>
</evidence>
<feature type="region of interest" description="Disordered" evidence="1">
    <location>
        <begin position="399"/>
        <end position="459"/>
    </location>
</feature>
<evidence type="ECO:0000256" key="1">
    <source>
        <dbReference type="SAM" id="MobiDB-lite"/>
    </source>
</evidence>
<evidence type="ECO:0000313" key="3">
    <source>
        <dbReference type="EMBL" id="CAB9528397.1"/>
    </source>
</evidence>
<feature type="region of interest" description="Disordered" evidence="1">
    <location>
        <begin position="622"/>
        <end position="648"/>
    </location>
</feature>
<dbReference type="Proteomes" id="UP001153069">
    <property type="component" value="Unassembled WGS sequence"/>
</dbReference>
<organism evidence="3 4">
    <name type="scientific">Seminavis robusta</name>
    <dbReference type="NCBI Taxonomy" id="568900"/>
    <lineage>
        <taxon>Eukaryota</taxon>
        <taxon>Sar</taxon>
        <taxon>Stramenopiles</taxon>
        <taxon>Ochrophyta</taxon>
        <taxon>Bacillariophyta</taxon>
        <taxon>Bacillariophyceae</taxon>
        <taxon>Bacillariophycidae</taxon>
        <taxon>Naviculales</taxon>
        <taxon>Naviculaceae</taxon>
        <taxon>Seminavis</taxon>
    </lineage>
</organism>